<dbReference type="SUPFAM" id="SSF53098">
    <property type="entry name" value="Ribonuclease H-like"/>
    <property type="match status" value="1"/>
</dbReference>
<dbReference type="Gene3D" id="1.10.486.10">
    <property type="entry name" value="PCRA, domain 4"/>
    <property type="match status" value="1"/>
</dbReference>
<dbReference type="EMBL" id="CZBE01000004">
    <property type="protein sequence ID" value="CUP42269.1"/>
    <property type="molecule type" value="Genomic_DNA"/>
</dbReference>
<evidence type="ECO:0000256" key="2">
    <source>
        <dbReference type="ARBA" id="ARBA00022741"/>
    </source>
</evidence>
<dbReference type="GO" id="GO:0005829">
    <property type="term" value="C:cytosol"/>
    <property type="evidence" value="ECO:0007669"/>
    <property type="project" value="TreeGrafter"/>
</dbReference>
<dbReference type="GO" id="GO:0003677">
    <property type="term" value="F:DNA binding"/>
    <property type="evidence" value="ECO:0007669"/>
    <property type="project" value="UniProtKB-KW"/>
</dbReference>
<keyword evidence="5" id="KW-0540">Nuclease</keyword>
<evidence type="ECO:0000256" key="1">
    <source>
        <dbReference type="ARBA" id="ARBA00009922"/>
    </source>
</evidence>
<dbReference type="InterPro" id="IPR013520">
    <property type="entry name" value="Ribonucl_H"/>
</dbReference>
<feature type="domain" description="UvrD-like helicase C-terminal" evidence="14">
    <location>
        <begin position="329"/>
        <end position="797"/>
    </location>
</feature>
<keyword evidence="5" id="KW-0269">Exonuclease</keyword>
<dbReference type="OrthoDB" id="9810135at2"/>
<keyword evidence="8" id="KW-0413">Isomerase</keyword>
<evidence type="ECO:0000256" key="7">
    <source>
        <dbReference type="ARBA" id="ARBA00023125"/>
    </source>
</evidence>
<evidence type="ECO:0000259" key="14">
    <source>
        <dbReference type="PROSITE" id="PS51217"/>
    </source>
</evidence>
<dbReference type="InterPro" id="IPR013986">
    <property type="entry name" value="DExx_box_DNA_helicase_dom_sf"/>
</dbReference>
<evidence type="ECO:0000259" key="13">
    <source>
        <dbReference type="PROSITE" id="PS51198"/>
    </source>
</evidence>
<dbReference type="Pfam" id="PF13361">
    <property type="entry name" value="UvrD_C"/>
    <property type="match status" value="1"/>
</dbReference>
<evidence type="ECO:0000256" key="10">
    <source>
        <dbReference type="ARBA" id="ARBA00034808"/>
    </source>
</evidence>
<protein>
    <recommendedName>
        <fullName evidence="10">DNA 3'-5' helicase</fullName>
        <ecNumber evidence="10">5.6.2.4</ecNumber>
    </recommendedName>
</protein>
<dbReference type="GO" id="GO:0005524">
    <property type="term" value="F:ATP binding"/>
    <property type="evidence" value="ECO:0007669"/>
    <property type="project" value="UniProtKB-UniRule"/>
</dbReference>
<dbReference type="EC" id="5.6.2.4" evidence="10"/>
<evidence type="ECO:0000256" key="6">
    <source>
        <dbReference type="ARBA" id="ARBA00022840"/>
    </source>
</evidence>
<name>A0A174N8J3_9FIRM</name>
<gene>
    <name evidence="15" type="primary">pcrA_2</name>
    <name evidence="15" type="ORF">ERS852551_00745</name>
</gene>
<dbReference type="Gene3D" id="3.30.420.10">
    <property type="entry name" value="Ribonuclease H-like superfamily/Ribonuclease H"/>
    <property type="match status" value="1"/>
</dbReference>
<dbReference type="GO" id="GO:0016887">
    <property type="term" value="F:ATP hydrolysis activity"/>
    <property type="evidence" value="ECO:0007669"/>
    <property type="project" value="RHEA"/>
</dbReference>
<comment type="similarity">
    <text evidence="1">Belongs to the helicase family. UvrD subfamily.</text>
</comment>
<dbReference type="InterPro" id="IPR014016">
    <property type="entry name" value="UvrD-like_ATP-bd"/>
</dbReference>
<dbReference type="GO" id="GO:0043138">
    <property type="term" value="F:3'-5' DNA helicase activity"/>
    <property type="evidence" value="ECO:0007669"/>
    <property type="project" value="UniProtKB-EC"/>
</dbReference>
<accession>A0A174N8J3</accession>
<dbReference type="InterPro" id="IPR000212">
    <property type="entry name" value="DNA_helicase_UvrD/REP"/>
</dbReference>
<evidence type="ECO:0000256" key="8">
    <source>
        <dbReference type="ARBA" id="ARBA00023235"/>
    </source>
</evidence>
<dbReference type="AlphaFoldDB" id="A0A174N8J3"/>
<dbReference type="RefSeq" id="WP_055244213.1">
    <property type="nucleotide sequence ID" value="NZ_CABIWA010000004.1"/>
</dbReference>
<dbReference type="SMART" id="SM00479">
    <property type="entry name" value="EXOIII"/>
    <property type="match status" value="1"/>
</dbReference>
<evidence type="ECO:0000256" key="4">
    <source>
        <dbReference type="ARBA" id="ARBA00022806"/>
    </source>
</evidence>
<dbReference type="InterPro" id="IPR014017">
    <property type="entry name" value="DNA_helicase_UvrD-like_C"/>
</dbReference>
<dbReference type="FunFam" id="3.30.420.10:FF:000045">
    <property type="entry name" value="3'-5' exonuclease DinG"/>
    <property type="match status" value="1"/>
</dbReference>
<dbReference type="Pfam" id="PF00580">
    <property type="entry name" value="UvrD-helicase"/>
    <property type="match status" value="1"/>
</dbReference>
<reference evidence="15 16" key="1">
    <citation type="submission" date="2015-09" db="EMBL/GenBank/DDBJ databases">
        <authorList>
            <consortium name="Pathogen Informatics"/>
        </authorList>
    </citation>
    <scope>NUCLEOTIDE SEQUENCE [LARGE SCALE GENOMIC DNA]</scope>
    <source>
        <strain evidence="15 16">2789STDY5834939</strain>
    </source>
</reference>
<feature type="domain" description="UvrD-like helicase ATP-binding" evidence="13">
    <location>
        <begin position="21"/>
        <end position="328"/>
    </location>
</feature>
<keyword evidence="2 12" id="KW-0547">Nucleotide-binding</keyword>
<dbReference type="PROSITE" id="PS51217">
    <property type="entry name" value="UVRD_HELICASE_CTER"/>
    <property type="match status" value="1"/>
</dbReference>
<dbReference type="GO" id="GO:0033202">
    <property type="term" value="C:DNA helicase complex"/>
    <property type="evidence" value="ECO:0007669"/>
    <property type="project" value="TreeGrafter"/>
</dbReference>
<dbReference type="Proteomes" id="UP000095765">
    <property type="component" value="Unassembled WGS sequence"/>
</dbReference>
<dbReference type="PROSITE" id="PS51198">
    <property type="entry name" value="UVRD_HELICASE_ATP_BIND"/>
    <property type="match status" value="1"/>
</dbReference>
<evidence type="ECO:0000256" key="5">
    <source>
        <dbReference type="ARBA" id="ARBA00022839"/>
    </source>
</evidence>
<dbReference type="CDD" id="cd06127">
    <property type="entry name" value="DEDDh"/>
    <property type="match status" value="1"/>
</dbReference>
<evidence type="ECO:0000256" key="3">
    <source>
        <dbReference type="ARBA" id="ARBA00022801"/>
    </source>
</evidence>
<evidence type="ECO:0000313" key="15">
    <source>
        <dbReference type="EMBL" id="CUP42269.1"/>
    </source>
</evidence>
<dbReference type="Pfam" id="PF00929">
    <property type="entry name" value="RNase_T"/>
    <property type="match status" value="1"/>
</dbReference>
<feature type="binding site" evidence="12">
    <location>
        <begin position="42"/>
        <end position="49"/>
    </location>
    <ligand>
        <name>ATP</name>
        <dbReference type="ChEBI" id="CHEBI:30616"/>
    </ligand>
</feature>
<comment type="catalytic activity">
    <reaction evidence="11">
        <text>ATP + H2O = ADP + phosphate + H(+)</text>
        <dbReference type="Rhea" id="RHEA:13065"/>
        <dbReference type="ChEBI" id="CHEBI:15377"/>
        <dbReference type="ChEBI" id="CHEBI:15378"/>
        <dbReference type="ChEBI" id="CHEBI:30616"/>
        <dbReference type="ChEBI" id="CHEBI:43474"/>
        <dbReference type="ChEBI" id="CHEBI:456216"/>
        <dbReference type="EC" id="5.6.2.4"/>
    </reaction>
</comment>
<keyword evidence="3 12" id="KW-0378">Hydrolase</keyword>
<dbReference type="SUPFAM" id="SSF52540">
    <property type="entry name" value="P-loop containing nucleoside triphosphate hydrolases"/>
    <property type="match status" value="1"/>
</dbReference>
<keyword evidence="6 12" id="KW-0067">ATP-binding</keyword>
<comment type="catalytic activity">
    <reaction evidence="9">
        <text>Couples ATP hydrolysis with the unwinding of duplex DNA by translocating in the 3'-5' direction.</text>
        <dbReference type="EC" id="5.6.2.4"/>
    </reaction>
</comment>
<dbReference type="CDD" id="cd17932">
    <property type="entry name" value="DEXQc_UvrD"/>
    <property type="match status" value="1"/>
</dbReference>
<evidence type="ECO:0000256" key="11">
    <source>
        <dbReference type="ARBA" id="ARBA00048988"/>
    </source>
</evidence>
<evidence type="ECO:0000256" key="12">
    <source>
        <dbReference type="PROSITE-ProRule" id="PRU00560"/>
    </source>
</evidence>
<dbReference type="PANTHER" id="PTHR11070">
    <property type="entry name" value="UVRD / RECB / PCRA DNA HELICASE FAMILY MEMBER"/>
    <property type="match status" value="1"/>
</dbReference>
<dbReference type="InterPro" id="IPR027417">
    <property type="entry name" value="P-loop_NTPase"/>
</dbReference>
<keyword evidence="4 12" id="KW-0347">Helicase</keyword>
<sequence>MSAALSGSVPAPAPSMARALHAPNEQQRAVIGDTAHSILLLAGAGTGKTDTLARRVANLIVSGAAAPEEILCLTFTNRACREMIERIETVAGEAARDVAVHTVHSFCARMLRETPAARTDLGRDFTVCDAADALEIVRLAVERTLGREIDGRSAQILLDFIGLVKDAMLEEPARSHAEAAAAVFVSRREQVERICVDEQRRYDEKFFRFLAKYGASVARLYDQTLLENNTLDFSDLLIRAAALLRDRQTAQLWTGRFRFAHVDEAQDVSLAEYSLLSRLCSGAVTLFCGDFNQTIYGWRGSDPAALAARFEADFHPVRVEFTINYRSSSQLLAVGQNILKAAFGRGGGSRFSVSSPQCTDIVVRAFDTPEAEAAWILESIESLGITDYTRAAVIARSNWACSELCELLCQGAHAARSPVRFMLADELRLFSRAEVKDALACIALLANPRDGAAMLRLLRRHTAGVGEATARALAALPRTDSGALPCDLADLRTHRDGDFFAGLLEAFFDGRVVVFDVESTGADVYTDDIVQIAAVRLSPGGGEAVRFERFLRPSRPVGASERVHGFSDAFLAENGGAPCAALEDFLDFSKGCVLVGHNVMFDLTITSQNLARAGSVQTLSNVWYDTLDISRRYMKDLPNHKLSTVSAALGAAHDPSHNAMDDILATADALAALIERYVAPYETARRAAYEKLLPRLEPFARLLADVRAKTAALAAPEAARLACRMFGLEEAFTAEPARLANLELFYGAADDYTDCTQPPARQLAALLELAALSPGALDRMRKTANKVAVITAHQSKGCEFDYVFLPMMQEGVFPTWQALRSGALDEEARVFYVSVTRAKKKLFVSWARGRRGRGPAGPSRFLTMLG</sequence>
<proteinExistence type="inferred from homology"/>
<dbReference type="GO" id="GO:0004527">
    <property type="term" value="F:exonuclease activity"/>
    <property type="evidence" value="ECO:0007669"/>
    <property type="project" value="UniProtKB-KW"/>
</dbReference>
<dbReference type="InterPro" id="IPR036397">
    <property type="entry name" value="RNaseH_sf"/>
</dbReference>
<keyword evidence="7" id="KW-0238">DNA-binding</keyword>
<dbReference type="InterPro" id="IPR012337">
    <property type="entry name" value="RNaseH-like_sf"/>
</dbReference>
<dbReference type="PANTHER" id="PTHR11070:SF2">
    <property type="entry name" value="ATP-DEPENDENT DNA HELICASE SRS2"/>
    <property type="match status" value="1"/>
</dbReference>
<organism evidence="15 16">
    <name type="scientific">Anaerotruncus colihominis</name>
    <dbReference type="NCBI Taxonomy" id="169435"/>
    <lineage>
        <taxon>Bacteria</taxon>
        <taxon>Bacillati</taxon>
        <taxon>Bacillota</taxon>
        <taxon>Clostridia</taxon>
        <taxon>Eubacteriales</taxon>
        <taxon>Oscillospiraceae</taxon>
        <taxon>Anaerotruncus</taxon>
    </lineage>
</organism>
<dbReference type="Gene3D" id="3.40.50.300">
    <property type="entry name" value="P-loop containing nucleotide triphosphate hydrolases"/>
    <property type="match status" value="3"/>
</dbReference>
<dbReference type="GO" id="GO:0000725">
    <property type="term" value="P:recombinational repair"/>
    <property type="evidence" value="ECO:0007669"/>
    <property type="project" value="TreeGrafter"/>
</dbReference>
<evidence type="ECO:0000313" key="16">
    <source>
        <dbReference type="Proteomes" id="UP000095765"/>
    </source>
</evidence>
<evidence type="ECO:0000256" key="9">
    <source>
        <dbReference type="ARBA" id="ARBA00034617"/>
    </source>
</evidence>
<dbReference type="Gene3D" id="1.10.10.160">
    <property type="match status" value="1"/>
</dbReference>